<dbReference type="InterPro" id="IPR043141">
    <property type="entry name" value="Ribosomal_uL10-like_sf"/>
</dbReference>
<dbReference type="PANTHER" id="PTHR11560">
    <property type="entry name" value="39S RIBOSOMAL PROTEIN L10, MITOCHONDRIAL"/>
    <property type="match status" value="1"/>
</dbReference>
<protein>
    <recommendedName>
        <fullName evidence="4 5">Large ribosomal subunit protein uL10</fullName>
    </recommendedName>
</protein>
<dbReference type="Pfam" id="PF00466">
    <property type="entry name" value="Ribosomal_L10"/>
    <property type="match status" value="1"/>
</dbReference>
<dbReference type="InterPro" id="IPR022973">
    <property type="entry name" value="Ribosomal_uL10_bac"/>
</dbReference>
<comment type="subunit">
    <text evidence="5">Part of the ribosomal stalk of the 50S ribosomal subunit. The N-terminus interacts with L11 and the large rRNA to form the base of the stalk. The C-terminus forms an elongated spine to which L12 dimers bind in a sequential fashion forming a multimeric L10(L12)X complex.</text>
</comment>
<dbReference type="SUPFAM" id="SSF160369">
    <property type="entry name" value="Ribosomal protein L10-like"/>
    <property type="match status" value="1"/>
</dbReference>
<dbReference type="AlphaFoldDB" id="A0A9D1LNE9"/>
<dbReference type="EMBL" id="DVMV01000014">
    <property type="protein sequence ID" value="HIU45076.1"/>
    <property type="molecule type" value="Genomic_DNA"/>
</dbReference>
<dbReference type="GO" id="GO:0070180">
    <property type="term" value="F:large ribosomal subunit rRNA binding"/>
    <property type="evidence" value="ECO:0007669"/>
    <property type="project" value="UniProtKB-UniRule"/>
</dbReference>
<name>A0A9D1LNE9_9FIRM</name>
<comment type="similarity">
    <text evidence="1 5">Belongs to the universal ribosomal protein uL10 family.</text>
</comment>
<dbReference type="Gene3D" id="3.30.70.1730">
    <property type="match status" value="1"/>
</dbReference>
<evidence type="ECO:0000256" key="4">
    <source>
        <dbReference type="ARBA" id="ARBA00035202"/>
    </source>
</evidence>
<reference evidence="6" key="2">
    <citation type="journal article" date="2021" name="PeerJ">
        <title>Extensive microbial diversity within the chicken gut microbiome revealed by metagenomics and culture.</title>
        <authorList>
            <person name="Gilroy R."/>
            <person name="Ravi A."/>
            <person name="Getino M."/>
            <person name="Pursley I."/>
            <person name="Horton D.L."/>
            <person name="Alikhan N.F."/>
            <person name="Baker D."/>
            <person name="Gharbi K."/>
            <person name="Hall N."/>
            <person name="Watson M."/>
            <person name="Adriaenssens E.M."/>
            <person name="Foster-Nyarko E."/>
            <person name="Jarju S."/>
            <person name="Secka A."/>
            <person name="Antonio M."/>
            <person name="Oren A."/>
            <person name="Chaudhuri R.R."/>
            <person name="La Ragione R."/>
            <person name="Hildebrand F."/>
            <person name="Pallen M.J."/>
        </authorList>
    </citation>
    <scope>NUCLEOTIDE SEQUENCE</scope>
    <source>
        <strain evidence="6">ChiGjej1B1-22543</strain>
    </source>
</reference>
<comment type="function">
    <text evidence="5">Forms part of the ribosomal stalk, playing a central role in the interaction of the ribosome with GTP-bound translation factors.</text>
</comment>
<keyword evidence="5" id="KW-0699">rRNA-binding</keyword>
<dbReference type="GO" id="GO:1990904">
    <property type="term" value="C:ribonucleoprotein complex"/>
    <property type="evidence" value="ECO:0007669"/>
    <property type="project" value="UniProtKB-KW"/>
</dbReference>
<dbReference type="NCBIfam" id="NF000955">
    <property type="entry name" value="PRK00099.1-1"/>
    <property type="match status" value="1"/>
</dbReference>
<keyword evidence="5" id="KW-0694">RNA-binding</keyword>
<comment type="caution">
    <text evidence="6">The sequence shown here is derived from an EMBL/GenBank/DDBJ whole genome shotgun (WGS) entry which is preliminary data.</text>
</comment>
<dbReference type="Proteomes" id="UP000824070">
    <property type="component" value="Unassembled WGS sequence"/>
</dbReference>
<evidence type="ECO:0000313" key="7">
    <source>
        <dbReference type="Proteomes" id="UP000824070"/>
    </source>
</evidence>
<dbReference type="InterPro" id="IPR001790">
    <property type="entry name" value="Ribosomal_uL10"/>
</dbReference>
<evidence type="ECO:0000256" key="5">
    <source>
        <dbReference type="HAMAP-Rule" id="MF_00362"/>
    </source>
</evidence>
<gene>
    <name evidence="5" type="primary">rplJ</name>
    <name evidence="6" type="ORF">IAC52_02125</name>
</gene>
<dbReference type="GO" id="GO:0006412">
    <property type="term" value="P:translation"/>
    <property type="evidence" value="ECO:0007669"/>
    <property type="project" value="UniProtKB-UniRule"/>
</dbReference>
<evidence type="ECO:0000313" key="6">
    <source>
        <dbReference type="EMBL" id="HIU45076.1"/>
    </source>
</evidence>
<keyword evidence="3 5" id="KW-0687">Ribonucleoprotein</keyword>
<evidence type="ECO:0000256" key="1">
    <source>
        <dbReference type="ARBA" id="ARBA00008889"/>
    </source>
</evidence>
<proteinExistence type="inferred from homology"/>
<evidence type="ECO:0000256" key="2">
    <source>
        <dbReference type="ARBA" id="ARBA00022980"/>
    </source>
</evidence>
<keyword evidence="2 5" id="KW-0689">Ribosomal protein</keyword>
<accession>A0A9D1LNE9</accession>
<dbReference type="GO" id="GO:0005840">
    <property type="term" value="C:ribosome"/>
    <property type="evidence" value="ECO:0007669"/>
    <property type="project" value="UniProtKB-KW"/>
</dbReference>
<evidence type="ECO:0000256" key="3">
    <source>
        <dbReference type="ARBA" id="ARBA00023274"/>
    </source>
</evidence>
<reference evidence="6" key="1">
    <citation type="submission" date="2020-10" db="EMBL/GenBank/DDBJ databases">
        <authorList>
            <person name="Gilroy R."/>
        </authorList>
    </citation>
    <scope>NUCLEOTIDE SEQUENCE</scope>
    <source>
        <strain evidence="6">ChiGjej1B1-22543</strain>
    </source>
</reference>
<organism evidence="6 7">
    <name type="scientific">Candidatus Alloenteromonas pullicola</name>
    <dbReference type="NCBI Taxonomy" id="2840784"/>
    <lineage>
        <taxon>Bacteria</taxon>
        <taxon>Bacillati</taxon>
        <taxon>Bacillota</taxon>
        <taxon>Bacillota incertae sedis</taxon>
        <taxon>Candidatus Alloenteromonas</taxon>
    </lineage>
</organism>
<sequence length="170" mass="18158">MNQQALQQKKDAVKAIKESFDKSASLTVVSYQGLTVAELQELRRKLEEVGATITVYKNTMVRRALSEEGAPDLGDLLNGPNGFVFSEDLSKGPKALTKFARHHEKLVIKGGVAEGQVLDAGKVKEISKLPDKNGLLAMFLSCLNAPVTSFAATVQAIADKASPATEASSN</sequence>
<dbReference type="InterPro" id="IPR047865">
    <property type="entry name" value="Ribosomal_uL10_bac_type"/>
</dbReference>
<dbReference type="CDD" id="cd05797">
    <property type="entry name" value="Ribosomal_L10"/>
    <property type="match status" value="1"/>
</dbReference>
<dbReference type="HAMAP" id="MF_00362">
    <property type="entry name" value="Ribosomal_uL10"/>
    <property type="match status" value="1"/>
</dbReference>